<dbReference type="InterPro" id="IPR001680">
    <property type="entry name" value="WD40_rpt"/>
</dbReference>
<name>A0A9N9EII7_9GLOM</name>
<feature type="compositionally biased region" description="Polar residues" evidence="7">
    <location>
        <begin position="119"/>
        <end position="137"/>
    </location>
</feature>
<dbReference type="Pfam" id="PF00400">
    <property type="entry name" value="WD40"/>
    <property type="match status" value="5"/>
</dbReference>
<comment type="caution">
    <text evidence="9">The sequence shown here is derived from an EMBL/GenBank/DDBJ whole genome shotgun (WGS) entry which is preliminary data.</text>
</comment>
<organism evidence="9 10">
    <name type="scientific">Acaulospora morrowiae</name>
    <dbReference type="NCBI Taxonomy" id="94023"/>
    <lineage>
        <taxon>Eukaryota</taxon>
        <taxon>Fungi</taxon>
        <taxon>Fungi incertae sedis</taxon>
        <taxon>Mucoromycota</taxon>
        <taxon>Glomeromycotina</taxon>
        <taxon>Glomeromycetes</taxon>
        <taxon>Diversisporales</taxon>
        <taxon>Acaulosporaceae</taxon>
        <taxon>Acaulospora</taxon>
    </lineage>
</organism>
<dbReference type="PROSITE" id="PS50294">
    <property type="entry name" value="WD_REPEATS_REGION"/>
    <property type="match status" value="3"/>
</dbReference>
<dbReference type="AlphaFoldDB" id="A0A9N9EII7"/>
<sequence length="753" mass="83432">MAQTYGQQQAQQPQIPEYTLPGVIHFLQSEWRRFERDRNEWEIERAEMKARIALLEGERRGIEKMKVDLMKRIKMLEFALRKERSKYLAGVAPNPSLTKESSSSVTTPANEEGPGAQIESVQSSEQPVLQHKNITSSRDPKYRIKSREILKACLQEIDYLTNAATSNTPIVNRLSNHPTGLDGNNAATRKSNNRNSAVYIGLNANTYNGVPLKKPGNAVIRPSRPAPSTPLITSRNSSPPLENPMSSGEDLDVVFSEQEEAPFFPRSGGELVKRDTGFTGDEQSSPIESDFEKNYILEIASREGMTVGNGTDESMKNTNSENGRDHDRNDGSSTNNKFKYDGEWKIANKTKNKSKLAHSKNADELKEEEEQLTKDVQKKFNLSDEKVIKLMKNAKGRKSHEILSANTSDPLLDELSLSVEEDESTQKPESELLFASGSEDGTIKLWDLKGPASQKPAAVPDIEPLMTYRGHTAAVNSVVLGSEQRRCYSASMDSTIRVWNLPPPKREIYGPVDLSLNLNSYIGHTDAIWDLRLFPINSQNTRLLASASADGTVKVWDTEAEGSPLKCSWGYYGSNGGEIVNGGGRPPVPTSVAFVHNDLKKIAVSFQNSIIKLFDIETGQEVLAFKSDETYDNSSATQINRIISHPTLPLLFSAHEDKYIRIFDVNSGNCSFSMIAHLDSVTSLDVDPSGMVLISGGHDSSIRLWDIVSTRQCIQEFALHRSKSDEGVLCVQYHSSLPWIASGGADSVVKIYC</sequence>
<dbReference type="PANTHER" id="PTHR15653">
    <property type="entry name" value="STRIATIN"/>
    <property type="match status" value="1"/>
</dbReference>
<evidence type="ECO:0000313" key="10">
    <source>
        <dbReference type="Proteomes" id="UP000789342"/>
    </source>
</evidence>
<keyword evidence="5" id="KW-0175">Coiled coil</keyword>
<feature type="region of interest" description="Disordered" evidence="7">
    <location>
        <begin position="215"/>
        <end position="247"/>
    </location>
</feature>
<evidence type="ECO:0000313" key="9">
    <source>
        <dbReference type="EMBL" id="CAG8675377.1"/>
    </source>
</evidence>
<feature type="repeat" description="WD" evidence="6">
    <location>
        <begin position="521"/>
        <end position="559"/>
    </location>
</feature>
<dbReference type="InterPro" id="IPR020472">
    <property type="entry name" value="WD40_PAC1"/>
</dbReference>
<feature type="region of interest" description="Disordered" evidence="7">
    <location>
        <begin position="302"/>
        <end position="338"/>
    </location>
</feature>
<feature type="domain" description="Striatin N-terminal" evidence="8">
    <location>
        <begin position="19"/>
        <end position="163"/>
    </location>
</feature>
<dbReference type="GO" id="GO:0005516">
    <property type="term" value="F:calmodulin binding"/>
    <property type="evidence" value="ECO:0007669"/>
    <property type="project" value="UniProtKB-KW"/>
</dbReference>
<dbReference type="InterPro" id="IPR013258">
    <property type="entry name" value="Striatin_N"/>
</dbReference>
<keyword evidence="2 6" id="KW-0853">WD repeat</keyword>
<evidence type="ECO:0000256" key="4">
    <source>
        <dbReference type="ARBA" id="ARBA00022860"/>
    </source>
</evidence>
<evidence type="ECO:0000256" key="3">
    <source>
        <dbReference type="ARBA" id="ARBA00022737"/>
    </source>
</evidence>
<dbReference type="InterPro" id="IPR051488">
    <property type="entry name" value="WD_repeat_striatin"/>
</dbReference>
<evidence type="ECO:0000259" key="8">
    <source>
        <dbReference type="Pfam" id="PF08232"/>
    </source>
</evidence>
<feature type="region of interest" description="Disordered" evidence="7">
    <location>
        <begin position="91"/>
        <end position="139"/>
    </location>
</feature>
<comment type="similarity">
    <text evidence="1">Belongs to the WD repeat striatin family.</text>
</comment>
<dbReference type="Gene3D" id="2.130.10.10">
    <property type="entry name" value="YVTN repeat-like/Quinoprotein amine dehydrogenase"/>
    <property type="match status" value="2"/>
</dbReference>
<feature type="repeat" description="WD" evidence="6">
    <location>
        <begin position="468"/>
        <end position="501"/>
    </location>
</feature>
<dbReference type="PRINTS" id="PR00320">
    <property type="entry name" value="GPROTEINBRPT"/>
</dbReference>
<feature type="region of interest" description="Disordered" evidence="7">
    <location>
        <begin position="265"/>
        <end position="290"/>
    </location>
</feature>
<keyword evidence="10" id="KW-1185">Reference proteome</keyword>
<feature type="compositionally biased region" description="Polar residues" evidence="7">
    <location>
        <begin position="308"/>
        <end position="321"/>
    </location>
</feature>
<protein>
    <submittedName>
        <fullName evidence="9">4901_t:CDS:1</fullName>
    </submittedName>
</protein>
<dbReference type="OrthoDB" id="727118at2759"/>
<evidence type="ECO:0000256" key="2">
    <source>
        <dbReference type="ARBA" id="ARBA00022574"/>
    </source>
</evidence>
<dbReference type="SUPFAM" id="SSF50978">
    <property type="entry name" value="WD40 repeat-like"/>
    <property type="match status" value="1"/>
</dbReference>
<feature type="region of interest" description="Disordered" evidence="7">
    <location>
        <begin position="352"/>
        <end position="372"/>
    </location>
</feature>
<feature type="repeat" description="WD" evidence="6">
    <location>
        <begin position="433"/>
        <end position="449"/>
    </location>
</feature>
<dbReference type="PROSITE" id="PS00678">
    <property type="entry name" value="WD_REPEATS_1"/>
    <property type="match status" value="3"/>
</dbReference>
<dbReference type="PANTHER" id="PTHR15653:SF0">
    <property type="entry name" value="CONNECTOR OF KINASE TO AP-1, ISOFORM E"/>
    <property type="match status" value="1"/>
</dbReference>
<dbReference type="PROSITE" id="PS50082">
    <property type="entry name" value="WD_REPEATS_2"/>
    <property type="match status" value="4"/>
</dbReference>
<keyword evidence="4" id="KW-0112">Calmodulin-binding</keyword>
<reference evidence="9" key="1">
    <citation type="submission" date="2021-06" db="EMBL/GenBank/DDBJ databases">
        <authorList>
            <person name="Kallberg Y."/>
            <person name="Tangrot J."/>
            <person name="Rosling A."/>
        </authorList>
    </citation>
    <scope>NUCLEOTIDE SEQUENCE</scope>
    <source>
        <strain evidence="9">CL551</strain>
    </source>
</reference>
<feature type="compositionally biased region" description="Polar residues" evidence="7">
    <location>
        <begin position="95"/>
        <end position="109"/>
    </location>
</feature>
<evidence type="ECO:0000256" key="1">
    <source>
        <dbReference type="ARBA" id="ARBA00009616"/>
    </source>
</evidence>
<evidence type="ECO:0000256" key="5">
    <source>
        <dbReference type="ARBA" id="ARBA00023054"/>
    </source>
</evidence>
<evidence type="ECO:0000256" key="7">
    <source>
        <dbReference type="SAM" id="MobiDB-lite"/>
    </source>
</evidence>
<feature type="compositionally biased region" description="Polar residues" evidence="7">
    <location>
        <begin position="230"/>
        <end position="246"/>
    </location>
</feature>
<keyword evidence="3" id="KW-0677">Repeat</keyword>
<dbReference type="InterPro" id="IPR019775">
    <property type="entry name" value="WD40_repeat_CS"/>
</dbReference>
<proteinExistence type="inferred from homology"/>
<dbReference type="Gene3D" id="1.20.5.300">
    <property type="match status" value="1"/>
</dbReference>
<evidence type="ECO:0000256" key="6">
    <source>
        <dbReference type="PROSITE-ProRule" id="PRU00221"/>
    </source>
</evidence>
<dbReference type="SMART" id="SM00320">
    <property type="entry name" value="WD40"/>
    <property type="match status" value="7"/>
</dbReference>
<dbReference type="EMBL" id="CAJVPV010013153">
    <property type="protein sequence ID" value="CAG8675377.1"/>
    <property type="molecule type" value="Genomic_DNA"/>
</dbReference>
<dbReference type="Proteomes" id="UP000789342">
    <property type="component" value="Unassembled WGS sequence"/>
</dbReference>
<dbReference type="InterPro" id="IPR015943">
    <property type="entry name" value="WD40/YVTN_repeat-like_dom_sf"/>
</dbReference>
<accession>A0A9N9EII7</accession>
<gene>
    <name evidence="9" type="ORF">AMORRO_LOCUS11003</name>
</gene>
<dbReference type="CDD" id="cd00200">
    <property type="entry name" value="WD40"/>
    <property type="match status" value="1"/>
</dbReference>
<dbReference type="Pfam" id="PF08232">
    <property type="entry name" value="Striatin"/>
    <property type="match status" value="1"/>
</dbReference>
<feature type="repeat" description="WD" evidence="6">
    <location>
        <begin position="674"/>
        <end position="707"/>
    </location>
</feature>
<dbReference type="InterPro" id="IPR036322">
    <property type="entry name" value="WD40_repeat_dom_sf"/>
</dbReference>